<dbReference type="InterPro" id="IPR013249">
    <property type="entry name" value="RNA_pol_sigma70_r4_t2"/>
</dbReference>
<dbReference type="Pfam" id="PF08281">
    <property type="entry name" value="Sigma70_r4_2"/>
    <property type="match status" value="1"/>
</dbReference>
<dbReference type="GO" id="GO:0003677">
    <property type="term" value="F:DNA binding"/>
    <property type="evidence" value="ECO:0007669"/>
    <property type="project" value="UniProtKB-KW"/>
</dbReference>
<gene>
    <name evidence="8" type="ORF">Ate02nite_56880</name>
</gene>
<dbReference type="Gene3D" id="1.10.1740.10">
    <property type="match status" value="1"/>
</dbReference>
<evidence type="ECO:0000259" key="7">
    <source>
        <dbReference type="Pfam" id="PF08281"/>
    </source>
</evidence>
<feature type="domain" description="RNA polymerase sigma-70 region 2" evidence="6">
    <location>
        <begin position="17"/>
        <end position="77"/>
    </location>
</feature>
<reference evidence="8" key="1">
    <citation type="submission" date="2021-01" db="EMBL/GenBank/DDBJ databases">
        <title>Whole genome shotgun sequence of Actinoplanes tereljensis NBRC 105297.</title>
        <authorList>
            <person name="Komaki H."/>
            <person name="Tamura T."/>
        </authorList>
    </citation>
    <scope>NUCLEOTIDE SEQUENCE</scope>
    <source>
        <strain evidence="8">NBRC 105297</strain>
    </source>
</reference>
<dbReference type="InterPro" id="IPR007627">
    <property type="entry name" value="RNA_pol_sigma70_r2"/>
</dbReference>
<evidence type="ECO:0000313" key="8">
    <source>
        <dbReference type="EMBL" id="GIF22958.1"/>
    </source>
</evidence>
<feature type="domain" description="RNA polymerase sigma factor 70 region 4 type 2" evidence="7">
    <location>
        <begin position="101"/>
        <end position="153"/>
    </location>
</feature>
<dbReference type="InterPro" id="IPR013325">
    <property type="entry name" value="RNA_pol_sigma_r2"/>
</dbReference>
<dbReference type="NCBIfam" id="TIGR02983">
    <property type="entry name" value="SigE-fam_strep"/>
    <property type="match status" value="1"/>
</dbReference>
<dbReference type="Proteomes" id="UP000623608">
    <property type="component" value="Unassembled WGS sequence"/>
</dbReference>
<name>A0A919NQT0_9ACTN</name>
<comment type="similarity">
    <text evidence="1">Belongs to the sigma-70 factor family. ECF subfamily.</text>
</comment>
<dbReference type="Gene3D" id="1.10.10.10">
    <property type="entry name" value="Winged helix-like DNA-binding domain superfamily/Winged helix DNA-binding domain"/>
    <property type="match status" value="1"/>
</dbReference>
<dbReference type="InterPro" id="IPR013324">
    <property type="entry name" value="RNA_pol_sigma_r3/r4-like"/>
</dbReference>
<dbReference type="RefSeq" id="WP_203810879.1">
    <property type="nucleotide sequence ID" value="NZ_BOMY01000037.1"/>
</dbReference>
<dbReference type="SUPFAM" id="SSF88946">
    <property type="entry name" value="Sigma2 domain of RNA polymerase sigma factors"/>
    <property type="match status" value="1"/>
</dbReference>
<evidence type="ECO:0000313" key="9">
    <source>
        <dbReference type="Proteomes" id="UP000623608"/>
    </source>
</evidence>
<keyword evidence="3" id="KW-0731">Sigma factor</keyword>
<comment type="caution">
    <text evidence="8">The sequence shown here is derived from an EMBL/GenBank/DDBJ whole genome shotgun (WGS) entry which is preliminary data.</text>
</comment>
<dbReference type="NCBIfam" id="TIGR02937">
    <property type="entry name" value="sigma70-ECF"/>
    <property type="match status" value="1"/>
</dbReference>
<protein>
    <submittedName>
        <fullName evidence="8">RNA polymerase sigma24 factor</fullName>
    </submittedName>
</protein>
<dbReference type="InterPro" id="IPR014284">
    <property type="entry name" value="RNA_pol_sigma-70_dom"/>
</dbReference>
<dbReference type="InterPro" id="IPR039425">
    <property type="entry name" value="RNA_pol_sigma-70-like"/>
</dbReference>
<keyword evidence="9" id="KW-1185">Reference proteome</keyword>
<keyword evidence="2" id="KW-0805">Transcription regulation</keyword>
<organism evidence="8 9">
    <name type="scientific">Paractinoplanes tereljensis</name>
    <dbReference type="NCBI Taxonomy" id="571912"/>
    <lineage>
        <taxon>Bacteria</taxon>
        <taxon>Bacillati</taxon>
        <taxon>Actinomycetota</taxon>
        <taxon>Actinomycetes</taxon>
        <taxon>Micromonosporales</taxon>
        <taxon>Micromonosporaceae</taxon>
        <taxon>Paractinoplanes</taxon>
    </lineage>
</organism>
<evidence type="ECO:0000256" key="5">
    <source>
        <dbReference type="ARBA" id="ARBA00023163"/>
    </source>
</evidence>
<dbReference type="SUPFAM" id="SSF88659">
    <property type="entry name" value="Sigma3 and sigma4 domains of RNA polymerase sigma factors"/>
    <property type="match status" value="1"/>
</dbReference>
<keyword evidence="5" id="KW-0804">Transcription</keyword>
<dbReference type="EMBL" id="BOMY01000037">
    <property type="protein sequence ID" value="GIF22958.1"/>
    <property type="molecule type" value="Genomic_DNA"/>
</dbReference>
<dbReference type="GO" id="GO:0006352">
    <property type="term" value="P:DNA-templated transcription initiation"/>
    <property type="evidence" value="ECO:0007669"/>
    <property type="project" value="InterPro"/>
</dbReference>
<evidence type="ECO:0000256" key="4">
    <source>
        <dbReference type="ARBA" id="ARBA00023125"/>
    </source>
</evidence>
<evidence type="ECO:0000259" key="6">
    <source>
        <dbReference type="Pfam" id="PF04542"/>
    </source>
</evidence>
<dbReference type="InterPro" id="IPR014325">
    <property type="entry name" value="RNA_pol_sigma-E_actinobac"/>
</dbReference>
<dbReference type="CDD" id="cd06171">
    <property type="entry name" value="Sigma70_r4"/>
    <property type="match status" value="1"/>
</dbReference>
<sequence length="174" mass="19512">MRSKNFDGLDAFVAERGSALLATAVFLTGSRVAGEDLLQAGLERLMRKWHRVRGDPEGYLRRLLYHLAVDQWRGRRRQPEVLMDVDPGSHSDGTDHLHLRQVLIQALAALPPRQRVVLVLRYWEELSEAEIAAALGCSTGTVKSSASRGLARLRELTATVWAPEELMSETEQSR</sequence>
<proteinExistence type="inferred from homology"/>
<evidence type="ECO:0000256" key="2">
    <source>
        <dbReference type="ARBA" id="ARBA00023015"/>
    </source>
</evidence>
<keyword evidence="4" id="KW-0238">DNA-binding</keyword>
<evidence type="ECO:0000256" key="1">
    <source>
        <dbReference type="ARBA" id="ARBA00010641"/>
    </source>
</evidence>
<dbReference type="GO" id="GO:0016987">
    <property type="term" value="F:sigma factor activity"/>
    <property type="evidence" value="ECO:0007669"/>
    <property type="project" value="UniProtKB-KW"/>
</dbReference>
<dbReference type="AlphaFoldDB" id="A0A919NQT0"/>
<dbReference type="InterPro" id="IPR036388">
    <property type="entry name" value="WH-like_DNA-bd_sf"/>
</dbReference>
<dbReference type="PANTHER" id="PTHR43133:SF50">
    <property type="entry name" value="ECF RNA POLYMERASE SIGMA FACTOR SIGM"/>
    <property type="match status" value="1"/>
</dbReference>
<evidence type="ECO:0000256" key="3">
    <source>
        <dbReference type="ARBA" id="ARBA00023082"/>
    </source>
</evidence>
<dbReference type="PANTHER" id="PTHR43133">
    <property type="entry name" value="RNA POLYMERASE ECF-TYPE SIGMA FACTO"/>
    <property type="match status" value="1"/>
</dbReference>
<dbReference type="Pfam" id="PF04542">
    <property type="entry name" value="Sigma70_r2"/>
    <property type="match status" value="1"/>
</dbReference>
<accession>A0A919NQT0</accession>